<name>A0A1H6C6F4_9ACTN</name>
<dbReference type="GO" id="GO:0004497">
    <property type="term" value="F:monooxygenase activity"/>
    <property type="evidence" value="ECO:0007669"/>
    <property type="project" value="InterPro"/>
</dbReference>
<protein>
    <submittedName>
        <fullName evidence="3">Halogenation protein CepH</fullName>
    </submittedName>
</protein>
<evidence type="ECO:0000256" key="1">
    <source>
        <dbReference type="ARBA" id="ARBA00038396"/>
    </source>
</evidence>
<dbReference type="PANTHER" id="PTHR43747">
    <property type="entry name" value="FAD-BINDING PROTEIN"/>
    <property type="match status" value="1"/>
</dbReference>
<evidence type="ECO:0000313" key="3">
    <source>
        <dbReference type="EMBL" id="SEG68580.1"/>
    </source>
</evidence>
<dbReference type="AlphaFoldDB" id="A0A1H6C6F4"/>
<dbReference type="InterPro" id="IPR006905">
    <property type="entry name" value="Flavin_halogenase"/>
</dbReference>
<organism evidence="3 4">
    <name type="scientific">Actinacidiphila yanglinensis</name>
    <dbReference type="NCBI Taxonomy" id="310779"/>
    <lineage>
        <taxon>Bacteria</taxon>
        <taxon>Bacillati</taxon>
        <taxon>Actinomycetota</taxon>
        <taxon>Actinomycetes</taxon>
        <taxon>Kitasatosporales</taxon>
        <taxon>Streptomycetaceae</taxon>
        <taxon>Actinacidiphila</taxon>
    </lineage>
</organism>
<dbReference type="RefSeq" id="WP_103887217.1">
    <property type="nucleotide sequence ID" value="NZ_FNVU01000008.1"/>
</dbReference>
<dbReference type="Pfam" id="PF04820">
    <property type="entry name" value="Trp_halogenase"/>
    <property type="match status" value="2"/>
</dbReference>
<feature type="region of interest" description="Disordered" evidence="2">
    <location>
        <begin position="479"/>
        <end position="512"/>
    </location>
</feature>
<reference evidence="3 4" key="1">
    <citation type="submission" date="2016-10" db="EMBL/GenBank/DDBJ databases">
        <authorList>
            <person name="de Groot N.N."/>
        </authorList>
    </citation>
    <scope>NUCLEOTIDE SEQUENCE [LARGE SCALE GENOMIC DNA]</scope>
    <source>
        <strain evidence="3 4">CGMCC 4.2023</strain>
    </source>
</reference>
<dbReference type="InterPro" id="IPR036188">
    <property type="entry name" value="FAD/NAD-bd_sf"/>
</dbReference>
<sequence length="512" mass="56346">MNQPDRESTDVDVVVVGGGPAGSTVASFVAKQGGRVLLLEKETFPRYQIGESLLPSTTQWICGLLGVADEVEAAGFQTKTGGTFLWGASPKPWSFTFATASHRGRHAFQVERMKFDKILLDNARRLGVDVREQCAVKDVVSDPDRVRGVTYTDAGGAEHTVTARFVVDASGNSSRIRRHVGGTRELAEYFRNIAVFGYFEGGKRMDPPLRGNILCAAFGGGWFWYIPLTDELTSVGAVVPADMVDKIQQDREAALTQFIGESPMISDFLTDARRVTEGPYGEVRVRKDYSYSNTRFWRPGMALVGDAACFVDPLFSTGVYLATYSGLLAARSINSVLAGQVEEQRAFAEAEFRHRREYNLYYEFLKAVYDTHQDETSYFWTAKKLTGGTASEADSFSYLTAGLGAGEYTPVDGGPGAPDAAARSRGRGPDEDAAMRAFWQGRTEEFTTEHHPDPNHLRLDDGNHQRLLRTIEEGWRARPDRLTVSGDSMYWQEPEPEPEPETAISAPAPGAG</sequence>
<dbReference type="PRINTS" id="PR00420">
    <property type="entry name" value="RNGMNOXGNASE"/>
</dbReference>
<evidence type="ECO:0000256" key="2">
    <source>
        <dbReference type="SAM" id="MobiDB-lite"/>
    </source>
</evidence>
<gene>
    <name evidence="3" type="ORF">SAMN05216223_108107</name>
</gene>
<keyword evidence="4" id="KW-1185">Reference proteome</keyword>
<accession>A0A1H6C6F4</accession>
<dbReference type="Proteomes" id="UP000236754">
    <property type="component" value="Unassembled WGS sequence"/>
</dbReference>
<dbReference type="EMBL" id="FNVU01000008">
    <property type="protein sequence ID" value="SEG68580.1"/>
    <property type="molecule type" value="Genomic_DNA"/>
</dbReference>
<dbReference type="Gene3D" id="3.50.50.60">
    <property type="entry name" value="FAD/NAD(P)-binding domain"/>
    <property type="match status" value="1"/>
</dbReference>
<dbReference type="PANTHER" id="PTHR43747:SF1">
    <property type="entry name" value="SLR1998 PROTEIN"/>
    <property type="match status" value="1"/>
</dbReference>
<dbReference type="InterPro" id="IPR050816">
    <property type="entry name" value="Flavin-dep_Halogenase_NPB"/>
</dbReference>
<evidence type="ECO:0000313" key="4">
    <source>
        <dbReference type="Proteomes" id="UP000236754"/>
    </source>
</evidence>
<feature type="region of interest" description="Disordered" evidence="2">
    <location>
        <begin position="409"/>
        <end position="431"/>
    </location>
</feature>
<proteinExistence type="inferred from homology"/>
<comment type="similarity">
    <text evidence="1">Belongs to the flavin-dependent halogenase family. Bacterial tryptophan halogenase subfamily.</text>
</comment>
<dbReference type="SUPFAM" id="SSF51905">
    <property type="entry name" value="FAD/NAD(P)-binding domain"/>
    <property type="match status" value="1"/>
</dbReference>
<dbReference type="OrthoDB" id="103324at2"/>
<dbReference type="Gene3D" id="3.30.9.100">
    <property type="match status" value="1"/>
</dbReference>